<dbReference type="GO" id="GO:0048040">
    <property type="term" value="F:UDP-glucuronate decarboxylase activity"/>
    <property type="evidence" value="ECO:0007669"/>
    <property type="project" value="TreeGrafter"/>
</dbReference>
<comment type="caution">
    <text evidence="6">The sequence shown here is derived from an EMBL/GenBank/DDBJ whole genome shotgun (WGS) entry which is preliminary data.</text>
</comment>
<name>A0A6P0EXS3_9ACTN</name>
<dbReference type="Proteomes" id="UP000471152">
    <property type="component" value="Unassembled WGS sequence"/>
</dbReference>
<dbReference type="GO" id="GO:0070403">
    <property type="term" value="F:NAD+ binding"/>
    <property type="evidence" value="ECO:0007669"/>
    <property type="project" value="InterPro"/>
</dbReference>
<organism evidence="6 8">
    <name type="scientific">Modestobacter muralis</name>
    <dbReference type="NCBI Taxonomy" id="1608614"/>
    <lineage>
        <taxon>Bacteria</taxon>
        <taxon>Bacillati</taxon>
        <taxon>Actinomycetota</taxon>
        <taxon>Actinomycetes</taxon>
        <taxon>Geodermatophilales</taxon>
        <taxon>Geodermatophilaceae</taxon>
        <taxon>Modestobacter</taxon>
    </lineage>
</organism>
<evidence type="ECO:0000313" key="9">
    <source>
        <dbReference type="Proteomes" id="UP000471152"/>
    </source>
</evidence>
<proteinExistence type="predicted"/>
<gene>
    <name evidence="7" type="ORF">G3R41_16670</name>
    <name evidence="6" type="ORF">GCU67_16020</name>
</gene>
<reference evidence="7 9" key="2">
    <citation type="submission" date="2020-02" db="EMBL/GenBank/DDBJ databases">
        <title>The WGS of Modestobacter muralis DSM 100205.</title>
        <authorList>
            <person name="Jiang Z."/>
        </authorList>
    </citation>
    <scope>NUCLEOTIDE SEQUENCE [LARGE SCALE GENOMIC DNA]</scope>
    <source>
        <strain evidence="7 9">DSM 100205</strain>
    </source>
</reference>
<dbReference type="PANTHER" id="PTHR43078:SF6">
    <property type="entry name" value="UDP-GLUCURONIC ACID DECARBOXYLASE 1"/>
    <property type="match status" value="1"/>
</dbReference>
<sequence length="336" mass="36016">MRTLITGGAGFIGSHLSEALVAQGREVVVLDDLSTGRRENLADLELAHPGAVRFVQGSVVDTEVVDDLVAGVEEVYHLAAAVGVFTIQQRTLESLRVNLRGTEAVVEAAARHDARLLVASTSEVYGKNTTIGLREDDDIVLGAPVKSRWSYALAKAIDESVTAQYVQHHGLRGVLVRLFNTVGPRQTGRYGMVMPRFVDQALAGEPLTVFGTGTQTRCFCHVADVVPALTGLMATEAAVGGLFNVGNPEQVSIDGLAERVITRTGSASDVVHLDYADVYGPGYEDMERRVPDCSRIRDLIGWTPRHDLDAIVDAVVASRRQVVPAVPGERSAAARP</sequence>
<dbReference type="PANTHER" id="PTHR43078">
    <property type="entry name" value="UDP-GLUCURONIC ACID DECARBOXYLASE-RELATED"/>
    <property type="match status" value="1"/>
</dbReference>
<evidence type="ECO:0000256" key="4">
    <source>
        <dbReference type="ARBA" id="ARBA00023239"/>
    </source>
</evidence>
<feature type="domain" description="NAD-dependent epimerase/dehydratase" evidence="5">
    <location>
        <begin position="4"/>
        <end position="246"/>
    </location>
</feature>
<dbReference type="UniPathway" id="UPA00796">
    <property type="reaction ID" value="UER00771"/>
</dbReference>
<dbReference type="Proteomes" id="UP000468828">
    <property type="component" value="Unassembled WGS sequence"/>
</dbReference>
<keyword evidence="2" id="KW-0210">Decarboxylase</keyword>
<dbReference type="InterPro" id="IPR001509">
    <property type="entry name" value="Epimerase_deHydtase"/>
</dbReference>
<comment type="cofactor">
    <cofactor evidence="1">
        <name>NAD(+)</name>
        <dbReference type="ChEBI" id="CHEBI:57540"/>
    </cofactor>
</comment>
<dbReference type="InterPro" id="IPR036291">
    <property type="entry name" value="NAD(P)-bd_dom_sf"/>
</dbReference>
<keyword evidence="8" id="KW-1185">Reference proteome</keyword>
<dbReference type="EMBL" id="JAAGWH010000049">
    <property type="protein sequence ID" value="NEK95660.1"/>
    <property type="molecule type" value="Genomic_DNA"/>
</dbReference>
<keyword evidence="4" id="KW-0456">Lyase</keyword>
<accession>A0A6P0EXS3</accession>
<dbReference type="GO" id="GO:0042732">
    <property type="term" value="P:D-xylose metabolic process"/>
    <property type="evidence" value="ECO:0007669"/>
    <property type="project" value="InterPro"/>
</dbReference>
<dbReference type="GO" id="GO:0033320">
    <property type="term" value="P:UDP-D-xylose biosynthetic process"/>
    <property type="evidence" value="ECO:0007669"/>
    <property type="project" value="UniProtKB-UniPathway"/>
</dbReference>
<reference evidence="6 8" key="1">
    <citation type="submission" date="2020-01" db="EMBL/GenBank/DDBJ databases">
        <title>the WGS Modestobacter muralis CPCC 204518.</title>
        <authorList>
            <person name="Jiang Z."/>
        </authorList>
    </citation>
    <scope>NUCLEOTIDE SEQUENCE [LARGE SCALE GENOMIC DNA]</scope>
    <source>
        <strain evidence="6 8">DSM 100205</strain>
    </source>
</reference>
<dbReference type="InterPro" id="IPR044516">
    <property type="entry name" value="UXS-like"/>
</dbReference>
<evidence type="ECO:0000256" key="2">
    <source>
        <dbReference type="ARBA" id="ARBA00022793"/>
    </source>
</evidence>
<keyword evidence="3" id="KW-0520">NAD</keyword>
<dbReference type="EMBL" id="JAAGWB010000051">
    <property type="protein sequence ID" value="NEN52548.1"/>
    <property type="molecule type" value="Genomic_DNA"/>
</dbReference>
<protein>
    <submittedName>
        <fullName evidence="6">NAD-dependent epimerase/dehydratase family protein</fullName>
    </submittedName>
</protein>
<evidence type="ECO:0000256" key="3">
    <source>
        <dbReference type="ARBA" id="ARBA00023027"/>
    </source>
</evidence>
<evidence type="ECO:0000259" key="5">
    <source>
        <dbReference type="Pfam" id="PF01370"/>
    </source>
</evidence>
<evidence type="ECO:0000313" key="8">
    <source>
        <dbReference type="Proteomes" id="UP000468828"/>
    </source>
</evidence>
<evidence type="ECO:0000256" key="1">
    <source>
        <dbReference type="ARBA" id="ARBA00001911"/>
    </source>
</evidence>
<dbReference type="SUPFAM" id="SSF51735">
    <property type="entry name" value="NAD(P)-binding Rossmann-fold domains"/>
    <property type="match status" value="1"/>
</dbReference>
<dbReference type="GO" id="GO:0005737">
    <property type="term" value="C:cytoplasm"/>
    <property type="evidence" value="ECO:0007669"/>
    <property type="project" value="TreeGrafter"/>
</dbReference>
<dbReference type="Pfam" id="PF01370">
    <property type="entry name" value="Epimerase"/>
    <property type="match status" value="1"/>
</dbReference>
<dbReference type="Gene3D" id="3.40.50.720">
    <property type="entry name" value="NAD(P)-binding Rossmann-like Domain"/>
    <property type="match status" value="1"/>
</dbReference>
<dbReference type="RefSeq" id="WP_163612210.1">
    <property type="nucleotide sequence ID" value="NZ_JAAGWB010000051.1"/>
</dbReference>
<evidence type="ECO:0000313" key="6">
    <source>
        <dbReference type="EMBL" id="NEK95660.1"/>
    </source>
</evidence>
<dbReference type="AlphaFoldDB" id="A0A6P0EXS3"/>
<evidence type="ECO:0000313" key="7">
    <source>
        <dbReference type="EMBL" id="NEN52548.1"/>
    </source>
</evidence>